<keyword evidence="3" id="KW-1185">Reference proteome</keyword>
<evidence type="ECO:0000313" key="3">
    <source>
        <dbReference type="Proteomes" id="UP000027822"/>
    </source>
</evidence>
<dbReference type="AlphaFoldDB" id="A0A073K788"/>
<dbReference type="InterPro" id="IPR016997">
    <property type="entry name" value="UCP032442"/>
</dbReference>
<evidence type="ECO:0000259" key="1">
    <source>
        <dbReference type="Pfam" id="PF13529"/>
    </source>
</evidence>
<dbReference type="InterPro" id="IPR039564">
    <property type="entry name" value="Peptidase_C39-like"/>
</dbReference>
<dbReference type="EMBL" id="JOTN01000017">
    <property type="protein sequence ID" value="KEK18123.1"/>
    <property type="molecule type" value="Genomic_DNA"/>
</dbReference>
<accession>A0A073K788</accession>
<dbReference type="STRING" id="574376.BAMA_07105"/>
<protein>
    <recommendedName>
        <fullName evidence="1">Peptidase C39-like domain-containing protein</fullName>
    </recommendedName>
</protein>
<dbReference type="InterPro" id="IPR039563">
    <property type="entry name" value="Peptidase_C39_single_dom"/>
</dbReference>
<organism evidence="2 3">
    <name type="scientific">Bacillus manliponensis</name>
    <dbReference type="NCBI Taxonomy" id="574376"/>
    <lineage>
        <taxon>Bacteria</taxon>
        <taxon>Bacillati</taxon>
        <taxon>Bacillota</taxon>
        <taxon>Bacilli</taxon>
        <taxon>Bacillales</taxon>
        <taxon>Bacillaceae</taxon>
        <taxon>Bacillus</taxon>
        <taxon>Bacillus cereus group</taxon>
    </lineage>
</organism>
<sequence length="233" mass="26322">MLCGSCAVYPQEQVRSGPQDDVKSYVQVQQLSETNKEKVVLSNVPFIKQLPELRRGCEVTSLAMVLQTAGVQTDKMKLASEIQKVPFMIGNKHGNPHKGFVGNMYTYAKPGYGAYHKPIYELAKRYLGERAVDLTGTNMETLYAALQNGSPVLVITNSTFKLLPEHKFQIWETEQGPVRITYHEHSVVMTGFDSENVYIHNPLRSTPHMAVPKRDFEIAWEQMGKQAISYKVK</sequence>
<proteinExistence type="predicted"/>
<dbReference type="PANTHER" id="PTHR37806:SF1">
    <property type="entry name" value="PEPTIDASE C39-LIKE DOMAIN-CONTAINING PROTEIN"/>
    <property type="match status" value="1"/>
</dbReference>
<comment type="caution">
    <text evidence="2">The sequence shown here is derived from an EMBL/GenBank/DDBJ whole genome shotgun (WGS) entry which is preliminary data.</text>
</comment>
<dbReference type="PANTHER" id="PTHR37806">
    <property type="entry name" value="LMO0724 PROTEIN"/>
    <property type="match status" value="1"/>
</dbReference>
<dbReference type="PIRSF" id="PIRSF032442">
    <property type="entry name" value="UCP032442"/>
    <property type="match status" value="1"/>
</dbReference>
<gene>
    <name evidence="2" type="ORF">BAMA_07105</name>
</gene>
<dbReference type="Gene3D" id="3.90.70.10">
    <property type="entry name" value="Cysteine proteinases"/>
    <property type="match status" value="1"/>
</dbReference>
<dbReference type="Proteomes" id="UP000027822">
    <property type="component" value="Unassembled WGS sequence"/>
</dbReference>
<name>A0A073K788_9BACI</name>
<dbReference type="Pfam" id="PF13529">
    <property type="entry name" value="Peptidase_C39_2"/>
    <property type="match status" value="1"/>
</dbReference>
<feature type="domain" description="Peptidase C39-like" evidence="1">
    <location>
        <begin position="43"/>
        <end position="202"/>
    </location>
</feature>
<dbReference type="CDD" id="cd02549">
    <property type="entry name" value="Peptidase_C39A"/>
    <property type="match status" value="1"/>
</dbReference>
<dbReference type="eggNOG" id="COG4990">
    <property type="taxonomic scope" value="Bacteria"/>
</dbReference>
<reference evidence="2 3" key="1">
    <citation type="submission" date="2014-06" db="EMBL/GenBank/DDBJ databases">
        <title>Draft genome sequence of Bacillus manliponensis JCM 15802 (MCCC 1A00708).</title>
        <authorList>
            <person name="Lai Q."/>
            <person name="Liu Y."/>
            <person name="Shao Z."/>
        </authorList>
    </citation>
    <scope>NUCLEOTIDE SEQUENCE [LARGE SCALE GENOMIC DNA]</scope>
    <source>
        <strain evidence="2 3">JCM 15802</strain>
    </source>
</reference>
<evidence type="ECO:0000313" key="2">
    <source>
        <dbReference type="EMBL" id="KEK18123.1"/>
    </source>
</evidence>